<evidence type="ECO:0000256" key="6">
    <source>
        <dbReference type="SAM" id="MobiDB-lite"/>
    </source>
</evidence>
<dbReference type="InterPro" id="IPR036400">
    <property type="entry name" value="Cyt_B5-like_heme/steroid_sf"/>
</dbReference>
<feature type="compositionally biased region" description="Basic residues" evidence="6">
    <location>
        <begin position="86"/>
        <end position="98"/>
    </location>
</feature>
<evidence type="ECO:0000313" key="9">
    <source>
        <dbReference type="Proteomes" id="UP000218811"/>
    </source>
</evidence>
<dbReference type="InterPro" id="IPR050668">
    <property type="entry name" value="Cytochrome_b5"/>
</dbReference>
<evidence type="ECO:0000313" key="8">
    <source>
        <dbReference type="EMBL" id="PCH44582.1"/>
    </source>
</evidence>
<name>A0A2H3JR09_WOLCO</name>
<gene>
    <name evidence="8" type="ORF">WOLCODRAFT_139082</name>
</gene>
<evidence type="ECO:0000256" key="3">
    <source>
        <dbReference type="ARBA" id="ARBA00023004"/>
    </source>
</evidence>
<reference evidence="8 9" key="1">
    <citation type="journal article" date="2012" name="Science">
        <title>The Paleozoic origin of enzymatic lignin decomposition reconstructed from 31 fungal genomes.</title>
        <authorList>
            <person name="Floudas D."/>
            <person name="Binder M."/>
            <person name="Riley R."/>
            <person name="Barry K."/>
            <person name="Blanchette R.A."/>
            <person name="Henrissat B."/>
            <person name="Martinez A.T."/>
            <person name="Otillar R."/>
            <person name="Spatafora J.W."/>
            <person name="Yadav J.S."/>
            <person name="Aerts A."/>
            <person name="Benoit I."/>
            <person name="Boyd A."/>
            <person name="Carlson A."/>
            <person name="Copeland A."/>
            <person name="Coutinho P.M."/>
            <person name="de Vries R.P."/>
            <person name="Ferreira P."/>
            <person name="Findley K."/>
            <person name="Foster B."/>
            <person name="Gaskell J."/>
            <person name="Glotzer D."/>
            <person name="Gorecki P."/>
            <person name="Heitman J."/>
            <person name="Hesse C."/>
            <person name="Hori C."/>
            <person name="Igarashi K."/>
            <person name="Jurgens J.A."/>
            <person name="Kallen N."/>
            <person name="Kersten P."/>
            <person name="Kohler A."/>
            <person name="Kuees U."/>
            <person name="Kumar T.K.A."/>
            <person name="Kuo A."/>
            <person name="LaButti K."/>
            <person name="Larrondo L.F."/>
            <person name="Lindquist E."/>
            <person name="Ling A."/>
            <person name="Lombard V."/>
            <person name="Lucas S."/>
            <person name="Lundell T."/>
            <person name="Martin R."/>
            <person name="McLaughlin D.J."/>
            <person name="Morgenstern I."/>
            <person name="Morin E."/>
            <person name="Murat C."/>
            <person name="Nagy L.G."/>
            <person name="Nolan M."/>
            <person name="Ohm R.A."/>
            <person name="Patyshakuliyeva A."/>
            <person name="Rokas A."/>
            <person name="Ruiz-Duenas F.J."/>
            <person name="Sabat G."/>
            <person name="Salamov A."/>
            <person name="Samejima M."/>
            <person name="Schmutz J."/>
            <person name="Slot J.C."/>
            <person name="St John F."/>
            <person name="Stenlid J."/>
            <person name="Sun H."/>
            <person name="Sun S."/>
            <person name="Syed K."/>
            <person name="Tsang A."/>
            <person name="Wiebenga A."/>
            <person name="Young D."/>
            <person name="Pisabarro A."/>
            <person name="Eastwood D.C."/>
            <person name="Martin F."/>
            <person name="Cullen D."/>
            <person name="Grigoriev I.V."/>
            <person name="Hibbett D.S."/>
        </authorList>
    </citation>
    <scope>NUCLEOTIDE SEQUENCE [LARGE SCALE GENOMIC DNA]</scope>
    <source>
        <strain evidence="8 9">MD-104</strain>
    </source>
</reference>
<keyword evidence="3 5" id="KW-0408">Iron</keyword>
<dbReference type="Gene3D" id="3.10.120.10">
    <property type="entry name" value="Cytochrome b5-like heme/steroid binding domain"/>
    <property type="match status" value="1"/>
</dbReference>
<dbReference type="EMBL" id="KB468157">
    <property type="protein sequence ID" value="PCH44582.1"/>
    <property type="molecule type" value="Genomic_DNA"/>
</dbReference>
<comment type="similarity">
    <text evidence="4 5">Belongs to the cytochrome b5 family.</text>
</comment>
<dbReference type="STRING" id="742152.A0A2H3JR09"/>
<dbReference type="GO" id="GO:0020037">
    <property type="term" value="F:heme binding"/>
    <property type="evidence" value="ECO:0007669"/>
    <property type="project" value="UniProtKB-UniRule"/>
</dbReference>
<protein>
    <submittedName>
        <fullName evidence="8">Cytochrome b5</fullName>
    </submittedName>
</protein>
<dbReference type="PROSITE" id="PS00191">
    <property type="entry name" value="CYTOCHROME_B5_1"/>
    <property type="match status" value="1"/>
</dbReference>
<sequence length="110" mass="12339">MSDRTWTPQEVAKHNKPDDCWVIVSGKVYDVTEFLPNHPGGVRLLLNFAGRDATSAFKPFHTPTALTDALPSEKYLGSIDHARVKALKKKRSTPRRKTVTQDAPRVEVEV</sequence>
<dbReference type="GO" id="GO:0046872">
    <property type="term" value="F:metal ion binding"/>
    <property type="evidence" value="ECO:0007669"/>
    <property type="project" value="UniProtKB-UniRule"/>
</dbReference>
<dbReference type="OrthoDB" id="260519at2759"/>
<keyword evidence="1 5" id="KW-0349">Heme</keyword>
<dbReference type="SMART" id="SM01117">
    <property type="entry name" value="Cyt-b5"/>
    <property type="match status" value="1"/>
</dbReference>
<dbReference type="AlphaFoldDB" id="A0A2H3JR09"/>
<evidence type="ECO:0000256" key="5">
    <source>
        <dbReference type="RuleBase" id="RU362121"/>
    </source>
</evidence>
<evidence type="ECO:0000256" key="4">
    <source>
        <dbReference type="ARBA" id="ARBA00038168"/>
    </source>
</evidence>
<dbReference type="GO" id="GO:0016020">
    <property type="term" value="C:membrane"/>
    <property type="evidence" value="ECO:0007669"/>
    <property type="project" value="TreeGrafter"/>
</dbReference>
<keyword evidence="2 5" id="KW-0479">Metal-binding</keyword>
<dbReference type="FunFam" id="3.10.120.10:FF:000009">
    <property type="entry name" value="Cytochrome b2, mitochondrial, putative"/>
    <property type="match status" value="1"/>
</dbReference>
<evidence type="ECO:0000256" key="2">
    <source>
        <dbReference type="ARBA" id="ARBA00022723"/>
    </source>
</evidence>
<organism evidence="8 9">
    <name type="scientific">Wolfiporia cocos (strain MD-104)</name>
    <name type="common">Brown rot fungus</name>
    <dbReference type="NCBI Taxonomy" id="742152"/>
    <lineage>
        <taxon>Eukaryota</taxon>
        <taxon>Fungi</taxon>
        <taxon>Dikarya</taxon>
        <taxon>Basidiomycota</taxon>
        <taxon>Agaricomycotina</taxon>
        <taxon>Agaricomycetes</taxon>
        <taxon>Polyporales</taxon>
        <taxon>Phaeolaceae</taxon>
        <taxon>Wolfiporia</taxon>
    </lineage>
</organism>
<dbReference type="Proteomes" id="UP000218811">
    <property type="component" value="Unassembled WGS sequence"/>
</dbReference>
<evidence type="ECO:0000256" key="1">
    <source>
        <dbReference type="ARBA" id="ARBA00022617"/>
    </source>
</evidence>
<feature type="domain" description="Cytochrome b5 heme-binding" evidence="7">
    <location>
        <begin position="3"/>
        <end position="80"/>
    </location>
</feature>
<proteinExistence type="inferred from homology"/>
<dbReference type="Pfam" id="PF00173">
    <property type="entry name" value="Cyt-b5"/>
    <property type="match status" value="1"/>
</dbReference>
<dbReference type="PRINTS" id="PR00363">
    <property type="entry name" value="CYTOCHROMEB5"/>
</dbReference>
<dbReference type="OMA" id="FHAPPRI"/>
<dbReference type="InterPro" id="IPR001199">
    <property type="entry name" value="Cyt_B5-like_heme/steroid-bd"/>
</dbReference>
<dbReference type="PROSITE" id="PS50255">
    <property type="entry name" value="CYTOCHROME_B5_2"/>
    <property type="match status" value="1"/>
</dbReference>
<keyword evidence="9" id="KW-1185">Reference proteome</keyword>
<dbReference type="SUPFAM" id="SSF55856">
    <property type="entry name" value="Cytochrome b5-like heme/steroid binding domain"/>
    <property type="match status" value="1"/>
</dbReference>
<feature type="region of interest" description="Disordered" evidence="6">
    <location>
        <begin position="86"/>
        <end position="110"/>
    </location>
</feature>
<dbReference type="InterPro" id="IPR018506">
    <property type="entry name" value="Cyt_B5_heme-BS"/>
</dbReference>
<evidence type="ECO:0000259" key="7">
    <source>
        <dbReference type="PROSITE" id="PS50255"/>
    </source>
</evidence>
<accession>A0A2H3JR09</accession>
<dbReference type="PANTHER" id="PTHR19359">
    <property type="entry name" value="CYTOCHROME B5"/>
    <property type="match status" value="1"/>
</dbReference>